<protein>
    <submittedName>
        <fullName evidence="2">Nucleotidyltransferase domain-containing protein</fullName>
    </submittedName>
</protein>
<dbReference type="PANTHER" id="PTHR43449:SF1">
    <property type="entry name" value="POLYMERASE BETA NUCLEOTIDYLTRANSFERASE DOMAIN-CONTAINING PROTEIN"/>
    <property type="match status" value="1"/>
</dbReference>
<keyword evidence="3" id="KW-1185">Reference proteome</keyword>
<dbReference type="RefSeq" id="WP_193806137.1">
    <property type="nucleotide sequence ID" value="NZ_CP087714.1"/>
</dbReference>
<name>A0ABZ3H6D9_GEOAI</name>
<accession>A0ABZ3H6D9</accession>
<gene>
    <name evidence="2" type="ORF">LPQ35_02690</name>
</gene>
<dbReference type="CDD" id="cd05403">
    <property type="entry name" value="NT_KNTase_like"/>
    <property type="match status" value="1"/>
</dbReference>
<organism evidence="2 3">
    <name type="scientific">Geoglobus acetivorans</name>
    <dbReference type="NCBI Taxonomy" id="565033"/>
    <lineage>
        <taxon>Archaea</taxon>
        <taxon>Methanobacteriati</taxon>
        <taxon>Methanobacteriota</taxon>
        <taxon>Archaeoglobi</taxon>
        <taxon>Archaeoglobales</taxon>
        <taxon>Archaeoglobaceae</taxon>
        <taxon>Geoglobus</taxon>
    </lineage>
</organism>
<dbReference type="Gene3D" id="3.30.460.10">
    <property type="entry name" value="Beta Polymerase, domain 2"/>
    <property type="match status" value="1"/>
</dbReference>
<sequence length="107" mass="12408">MGEAVNLGDVESFLRRIYKKYRIKKAVIFGSSVRGEFKKDSDVDLIIVSDIFEGLSPIKRPVDLYLEWNLDYPVDFICYTPEEFEKLSKRPSLVREALKEGRVVEFG</sequence>
<dbReference type="PANTHER" id="PTHR43449">
    <property type="entry name" value="NUCLEOTIDYLTRANSFERASE"/>
    <property type="match status" value="1"/>
</dbReference>
<dbReference type="InterPro" id="IPR002934">
    <property type="entry name" value="Polymerase_NTP_transf_dom"/>
</dbReference>
<evidence type="ECO:0000313" key="2">
    <source>
        <dbReference type="EMBL" id="XAT64290.1"/>
    </source>
</evidence>
<dbReference type="Pfam" id="PF01909">
    <property type="entry name" value="NTP_transf_2"/>
    <property type="match status" value="1"/>
</dbReference>
<dbReference type="InterPro" id="IPR043519">
    <property type="entry name" value="NT_sf"/>
</dbReference>
<dbReference type="SUPFAM" id="SSF81301">
    <property type="entry name" value="Nucleotidyltransferase"/>
    <property type="match status" value="1"/>
</dbReference>
<reference evidence="2 3" key="1">
    <citation type="submission" date="2021-11" db="EMBL/GenBank/DDBJ databases">
        <title>Whole genome of Geoglobus acetivorans.</title>
        <authorList>
            <person name="Liu D."/>
        </authorList>
    </citation>
    <scope>NUCLEOTIDE SEQUENCE [LARGE SCALE GENOMIC DNA]</scope>
    <source>
        <strain evidence="2 3">SBH6</strain>
    </source>
</reference>
<evidence type="ECO:0000313" key="3">
    <source>
        <dbReference type="Proteomes" id="UP001492541"/>
    </source>
</evidence>
<proteinExistence type="predicted"/>
<feature type="domain" description="Polymerase nucleotidyl transferase" evidence="1">
    <location>
        <begin position="13"/>
        <end position="103"/>
    </location>
</feature>
<dbReference type="GeneID" id="90448557"/>
<evidence type="ECO:0000259" key="1">
    <source>
        <dbReference type="Pfam" id="PF01909"/>
    </source>
</evidence>
<dbReference type="Proteomes" id="UP001492541">
    <property type="component" value="Chromosome"/>
</dbReference>
<dbReference type="EMBL" id="CP087714">
    <property type="protein sequence ID" value="XAT64290.1"/>
    <property type="molecule type" value="Genomic_DNA"/>
</dbReference>